<gene>
    <name evidence="14" type="ORF">POM88_010873</name>
</gene>
<feature type="domain" description="Phytocyanin" evidence="13">
    <location>
        <begin position="33"/>
        <end position="134"/>
    </location>
</feature>
<dbReference type="InterPro" id="IPR039391">
    <property type="entry name" value="Phytocyanin-like"/>
</dbReference>
<keyword evidence="6" id="KW-1015">Disulfide bond</keyword>
<feature type="chain" id="PRO_5042128348" evidence="12">
    <location>
        <begin position="33"/>
        <end position="231"/>
    </location>
</feature>
<keyword evidence="2" id="KW-1003">Cell membrane</keyword>
<evidence type="ECO:0000256" key="8">
    <source>
        <dbReference type="ARBA" id="ARBA00023288"/>
    </source>
</evidence>
<dbReference type="InterPro" id="IPR003245">
    <property type="entry name" value="Phytocyanin_dom"/>
</dbReference>
<dbReference type="PANTHER" id="PTHR33021">
    <property type="entry name" value="BLUE COPPER PROTEIN"/>
    <property type="match status" value="1"/>
</dbReference>
<evidence type="ECO:0000256" key="6">
    <source>
        <dbReference type="ARBA" id="ARBA00023157"/>
    </source>
</evidence>
<comment type="similarity">
    <text evidence="9">Belongs to the early nodulin-like (ENODL) family.</text>
</comment>
<accession>A0AAD8N118</accession>
<feature type="region of interest" description="Disordered" evidence="10">
    <location>
        <begin position="139"/>
        <end position="205"/>
    </location>
</feature>
<evidence type="ECO:0000313" key="14">
    <source>
        <dbReference type="EMBL" id="KAK1391817.1"/>
    </source>
</evidence>
<dbReference type="AlphaFoldDB" id="A0AAD8N118"/>
<dbReference type="Pfam" id="PF02298">
    <property type="entry name" value="Cu_bind_like"/>
    <property type="match status" value="1"/>
</dbReference>
<dbReference type="GO" id="GO:0005886">
    <property type="term" value="C:plasma membrane"/>
    <property type="evidence" value="ECO:0007669"/>
    <property type="project" value="UniProtKB-SubCell"/>
</dbReference>
<dbReference type="PANTHER" id="PTHR33021:SF253">
    <property type="entry name" value="EARLY NODULIN-LIKE PROTEIN 9"/>
    <property type="match status" value="1"/>
</dbReference>
<dbReference type="CDD" id="cd11019">
    <property type="entry name" value="OsENODL1_like"/>
    <property type="match status" value="1"/>
</dbReference>
<keyword evidence="3" id="KW-0336">GPI-anchor</keyword>
<feature type="compositionally biased region" description="Pro residues" evidence="10">
    <location>
        <begin position="175"/>
        <end position="188"/>
    </location>
</feature>
<feature type="compositionally biased region" description="Low complexity" evidence="10">
    <location>
        <begin position="165"/>
        <end position="174"/>
    </location>
</feature>
<proteinExistence type="inferred from homology"/>
<dbReference type="InterPro" id="IPR008972">
    <property type="entry name" value="Cupredoxin"/>
</dbReference>
<evidence type="ECO:0000256" key="5">
    <source>
        <dbReference type="ARBA" id="ARBA00023136"/>
    </source>
</evidence>
<comment type="caution">
    <text evidence="14">The sequence shown here is derived from an EMBL/GenBank/DDBJ whole genome shotgun (WGS) entry which is preliminary data.</text>
</comment>
<reference evidence="14" key="1">
    <citation type="submission" date="2023-02" db="EMBL/GenBank/DDBJ databases">
        <title>Genome of toxic invasive species Heracleum sosnowskyi carries increased number of genes despite the absence of recent whole-genome duplications.</title>
        <authorList>
            <person name="Schelkunov M."/>
            <person name="Shtratnikova V."/>
            <person name="Makarenko M."/>
            <person name="Klepikova A."/>
            <person name="Omelchenko D."/>
            <person name="Novikova G."/>
            <person name="Obukhova E."/>
            <person name="Bogdanov V."/>
            <person name="Penin A."/>
            <person name="Logacheva M."/>
        </authorList>
    </citation>
    <scope>NUCLEOTIDE SEQUENCE</scope>
    <source>
        <strain evidence="14">Hsosn_3</strain>
        <tissue evidence="14">Leaf</tissue>
    </source>
</reference>
<feature type="compositionally biased region" description="Polar residues" evidence="10">
    <location>
        <begin position="195"/>
        <end position="205"/>
    </location>
</feature>
<evidence type="ECO:0000256" key="12">
    <source>
        <dbReference type="SAM" id="SignalP"/>
    </source>
</evidence>
<dbReference type="InterPro" id="IPR041846">
    <property type="entry name" value="ENL_dom"/>
</dbReference>
<feature type="signal peptide" evidence="12">
    <location>
        <begin position="1"/>
        <end position="32"/>
    </location>
</feature>
<keyword evidence="5 11" id="KW-0472">Membrane</keyword>
<keyword evidence="15" id="KW-1185">Reference proteome</keyword>
<keyword evidence="11" id="KW-1133">Transmembrane helix</keyword>
<dbReference type="FunFam" id="2.60.40.420:FF:000010">
    <property type="entry name" value="Early nodulin-like protein 1"/>
    <property type="match status" value="1"/>
</dbReference>
<evidence type="ECO:0000256" key="10">
    <source>
        <dbReference type="SAM" id="MobiDB-lite"/>
    </source>
</evidence>
<keyword evidence="8" id="KW-0449">Lipoprotein</keyword>
<dbReference type="Gene3D" id="2.60.40.420">
    <property type="entry name" value="Cupredoxins - blue copper proteins"/>
    <property type="match status" value="1"/>
</dbReference>
<dbReference type="GO" id="GO:0098552">
    <property type="term" value="C:side of membrane"/>
    <property type="evidence" value="ECO:0007669"/>
    <property type="project" value="UniProtKB-KW"/>
</dbReference>
<keyword evidence="11" id="KW-0812">Transmembrane</keyword>
<feature type="compositionally biased region" description="Pro residues" evidence="10">
    <location>
        <begin position="143"/>
        <end position="164"/>
    </location>
</feature>
<evidence type="ECO:0000256" key="3">
    <source>
        <dbReference type="ARBA" id="ARBA00022622"/>
    </source>
</evidence>
<dbReference type="SUPFAM" id="SSF49503">
    <property type="entry name" value="Cupredoxins"/>
    <property type="match status" value="1"/>
</dbReference>
<organism evidence="14 15">
    <name type="scientific">Heracleum sosnowskyi</name>
    <dbReference type="NCBI Taxonomy" id="360622"/>
    <lineage>
        <taxon>Eukaryota</taxon>
        <taxon>Viridiplantae</taxon>
        <taxon>Streptophyta</taxon>
        <taxon>Embryophyta</taxon>
        <taxon>Tracheophyta</taxon>
        <taxon>Spermatophyta</taxon>
        <taxon>Magnoliopsida</taxon>
        <taxon>eudicotyledons</taxon>
        <taxon>Gunneridae</taxon>
        <taxon>Pentapetalae</taxon>
        <taxon>asterids</taxon>
        <taxon>campanulids</taxon>
        <taxon>Apiales</taxon>
        <taxon>Apiaceae</taxon>
        <taxon>Apioideae</taxon>
        <taxon>apioid superclade</taxon>
        <taxon>Tordylieae</taxon>
        <taxon>Tordyliinae</taxon>
        <taxon>Heracleum</taxon>
    </lineage>
</organism>
<comment type="subcellular location">
    <subcellularLocation>
        <location evidence="1">Cell membrane</location>
        <topology evidence="1">Lipid-anchor</topology>
        <topology evidence="1">GPI-anchor</topology>
    </subcellularLocation>
</comment>
<evidence type="ECO:0000256" key="7">
    <source>
        <dbReference type="ARBA" id="ARBA00023180"/>
    </source>
</evidence>
<dbReference type="PROSITE" id="PS51485">
    <property type="entry name" value="PHYTOCYANIN"/>
    <property type="match status" value="1"/>
</dbReference>
<name>A0AAD8N118_9APIA</name>
<reference evidence="14" key="2">
    <citation type="submission" date="2023-05" db="EMBL/GenBank/DDBJ databases">
        <authorList>
            <person name="Schelkunov M.I."/>
        </authorList>
    </citation>
    <scope>NUCLEOTIDE SEQUENCE</scope>
    <source>
        <strain evidence="14">Hsosn_3</strain>
        <tissue evidence="14">Leaf</tissue>
    </source>
</reference>
<evidence type="ECO:0000259" key="13">
    <source>
        <dbReference type="PROSITE" id="PS51485"/>
    </source>
</evidence>
<evidence type="ECO:0000256" key="2">
    <source>
        <dbReference type="ARBA" id="ARBA00022475"/>
    </source>
</evidence>
<evidence type="ECO:0000313" key="15">
    <source>
        <dbReference type="Proteomes" id="UP001237642"/>
    </source>
</evidence>
<dbReference type="GO" id="GO:0009055">
    <property type="term" value="F:electron transfer activity"/>
    <property type="evidence" value="ECO:0007669"/>
    <property type="project" value="InterPro"/>
</dbReference>
<keyword evidence="7" id="KW-0325">Glycoprotein</keyword>
<sequence>MAIPTLTRIHESKASYAFELLSLFLLIQNACAFEFIVGGSNGWAPSGSNALNQWAESKRFQIDDSLVFNYAADQDSVLYVTKDDYTNCNTAYPIMKFTDGHSVYKFNQSGPHYFISGNEEHCHKNEKLVVVVLADRRNKYSNSPPPLESNPSPPPTDSYSPPPAESYSPPTDSNSPPPVESIPSPPPTSEQTPSDMNPTSPHKNSAAALSSIITFLSSIGVLLGSSLMLVL</sequence>
<evidence type="ECO:0000256" key="1">
    <source>
        <dbReference type="ARBA" id="ARBA00004609"/>
    </source>
</evidence>
<evidence type="ECO:0000256" key="9">
    <source>
        <dbReference type="ARBA" id="ARBA00035011"/>
    </source>
</evidence>
<feature type="transmembrane region" description="Helical" evidence="11">
    <location>
        <begin position="206"/>
        <end position="230"/>
    </location>
</feature>
<protein>
    <submittedName>
        <fullName evidence="14">Early nodulin-like protein 3</fullName>
    </submittedName>
</protein>
<dbReference type="EMBL" id="JAUIZM010000003">
    <property type="protein sequence ID" value="KAK1391817.1"/>
    <property type="molecule type" value="Genomic_DNA"/>
</dbReference>
<dbReference type="Proteomes" id="UP001237642">
    <property type="component" value="Unassembled WGS sequence"/>
</dbReference>
<evidence type="ECO:0000256" key="4">
    <source>
        <dbReference type="ARBA" id="ARBA00022729"/>
    </source>
</evidence>
<keyword evidence="4 12" id="KW-0732">Signal</keyword>
<evidence type="ECO:0000256" key="11">
    <source>
        <dbReference type="SAM" id="Phobius"/>
    </source>
</evidence>